<dbReference type="Proteomes" id="UP000662873">
    <property type="component" value="Chromosome"/>
</dbReference>
<dbReference type="PANTHER" id="PTHR11575:SF24">
    <property type="entry name" value="5'-NUCLEOTIDASE"/>
    <property type="match status" value="1"/>
</dbReference>
<dbReference type="Pfam" id="PF02872">
    <property type="entry name" value="5_nucleotid_C"/>
    <property type="match status" value="1"/>
</dbReference>
<dbReference type="SUPFAM" id="SSF55816">
    <property type="entry name" value="5'-nucleotidase (syn. UDP-sugar hydrolase), C-terminal domain"/>
    <property type="match status" value="1"/>
</dbReference>
<sequence length="198" mass="20995">MTARHWTIVIAGLLTALTGAVSQQLSADKDPETGAFGPAQAAADVLREVAGTDGAFLAAALLKSNFDPNNLATLLQYPDNEIAVVAITGAKVRQAFERSISLYPQPNSSFLQISGFEVTFDPKAAPGSRVVSVTANGLKLDDAATYKIAMPSSLGRGGLGYFKIWDKPDIVSSLPNMTVESALKGKKVTETRPRWVSQ</sequence>
<dbReference type="Gene3D" id="3.90.780.10">
    <property type="entry name" value="5'-Nucleotidase, C-terminal domain"/>
    <property type="match status" value="1"/>
</dbReference>
<reference evidence="2" key="1">
    <citation type="journal article" name="DNA Res.">
        <title>The physiological potential of anammox bacteria as revealed by their core genome structure.</title>
        <authorList>
            <person name="Okubo T."/>
            <person name="Toyoda A."/>
            <person name="Fukuhara K."/>
            <person name="Uchiyama I."/>
            <person name="Harigaya Y."/>
            <person name="Kuroiwa M."/>
            <person name="Suzuki T."/>
            <person name="Murakami Y."/>
            <person name="Suwa Y."/>
            <person name="Takami H."/>
        </authorList>
    </citation>
    <scope>NUCLEOTIDE SEQUENCE</scope>
    <source>
        <strain evidence="2">317325-2</strain>
    </source>
</reference>
<dbReference type="AlphaFoldDB" id="A0A809R5B6"/>
<dbReference type="InterPro" id="IPR008334">
    <property type="entry name" value="5'-Nucleotdase_C"/>
</dbReference>
<dbReference type="GO" id="GO:0016787">
    <property type="term" value="F:hydrolase activity"/>
    <property type="evidence" value="ECO:0007669"/>
    <property type="project" value="InterPro"/>
</dbReference>
<dbReference type="GO" id="GO:0009166">
    <property type="term" value="P:nucleotide catabolic process"/>
    <property type="evidence" value="ECO:0007669"/>
    <property type="project" value="InterPro"/>
</dbReference>
<name>A0A809R5B6_9BACT</name>
<dbReference type="PANTHER" id="PTHR11575">
    <property type="entry name" value="5'-NUCLEOTIDASE-RELATED"/>
    <property type="match status" value="1"/>
</dbReference>
<protein>
    <recommendedName>
        <fullName evidence="1">5'-Nucleotidase C-terminal domain-containing protein</fullName>
    </recommendedName>
</protein>
<dbReference type="InterPro" id="IPR036907">
    <property type="entry name" value="5'-Nucleotdase_C_sf"/>
</dbReference>
<accession>A0A809R5B6</accession>
<gene>
    <name evidence="2" type="ORF">NPRO_03040</name>
</gene>
<dbReference type="KEGG" id="npy:NPRO_03040"/>
<evidence type="ECO:0000313" key="3">
    <source>
        <dbReference type="Proteomes" id="UP000662873"/>
    </source>
</evidence>
<proteinExistence type="predicted"/>
<evidence type="ECO:0000259" key="1">
    <source>
        <dbReference type="Pfam" id="PF02872"/>
    </source>
</evidence>
<organism evidence="2 3">
    <name type="scientific">Candidatus Nitrosymbiomonas proteolyticus</name>
    <dbReference type="NCBI Taxonomy" id="2608984"/>
    <lineage>
        <taxon>Bacteria</taxon>
        <taxon>Bacillati</taxon>
        <taxon>Armatimonadota</taxon>
        <taxon>Armatimonadota incertae sedis</taxon>
        <taxon>Candidatus Nitrosymbiomonas</taxon>
    </lineage>
</organism>
<dbReference type="EMBL" id="AP021858">
    <property type="protein sequence ID" value="BBO22709.1"/>
    <property type="molecule type" value="Genomic_DNA"/>
</dbReference>
<evidence type="ECO:0000313" key="2">
    <source>
        <dbReference type="EMBL" id="BBO22709.1"/>
    </source>
</evidence>
<feature type="domain" description="5'-Nucleotidase C-terminal" evidence="1">
    <location>
        <begin position="40"/>
        <end position="161"/>
    </location>
</feature>
<dbReference type="InterPro" id="IPR006179">
    <property type="entry name" value="5_nucleotidase/apyrase"/>
</dbReference>